<dbReference type="AlphaFoldDB" id="A0AAV2AFZ4"/>
<accession>A0AAV2AFZ4</accession>
<organism evidence="2 3">
    <name type="scientific">Larinioides sclopetarius</name>
    <dbReference type="NCBI Taxonomy" id="280406"/>
    <lineage>
        <taxon>Eukaryota</taxon>
        <taxon>Metazoa</taxon>
        <taxon>Ecdysozoa</taxon>
        <taxon>Arthropoda</taxon>
        <taxon>Chelicerata</taxon>
        <taxon>Arachnida</taxon>
        <taxon>Araneae</taxon>
        <taxon>Araneomorphae</taxon>
        <taxon>Entelegynae</taxon>
        <taxon>Araneoidea</taxon>
        <taxon>Araneidae</taxon>
        <taxon>Larinioides</taxon>
    </lineage>
</organism>
<gene>
    <name evidence="2" type="ORF">LARSCL_LOCUS11969</name>
</gene>
<evidence type="ECO:0000313" key="3">
    <source>
        <dbReference type="Proteomes" id="UP001497382"/>
    </source>
</evidence>
<comment type="caution">
    <text evidence="2">The sequence shown here is derived from an EMBL/GenBank/DDBJ whole genome shotgun (WGS) entry which is preliminary data.</text>
</comment>
<feature type="non-terminal residue" evidence="2">
    <location>
        <position position="76"/>
    </location>
</feature>
<name>A0AAV2AFZ4_9ARAC</name>
<dbReference type="PROSITE" id="PS00028">
    <property type="entry name" value="ZINC_FINGER_C2H2_1"/>
    <property type="match status" value="1"/>
</dbReference>
<feature type="domain" description="C2H2-type" evidence="1">
    <location>
        <begin position="5"/>
        <end position="27"/>
    </location>
</feature>
<proteinExistence type="predicted"/>
<reference evidence="2 3" key="1">
    <citation type="submission" date="2024-04" db="EMBL/GenBank/DDBJ databases">
        <authorList>
            <person name="Rising A."/>
            <person name="Reimegard J."/>
            <person name="Sonavane S."/>
            <person name="Akerstrom W."/>
            <person name="Nylinder S."/>
            <person name="Hedman E."/>
            <person name="Kallberg Y."/>
        </authorList>
    </citation>
    <scope>NUCLEOTIDE SEQUENCE [LARGE SCALE GENOMIC DNA]</scope>
</reference>
<evidence type="ECO:0000313" key="2">
    <source>
        <dbReference type="EMBL" id="CAL1282209.1"/>
    </source>
</evidence>
<dbReference type="EMBL" id="CAXIEN010000153">
    <property type="protein sequence ID" value="CAL1282209.1"/>
    <property type="molecule type" value="Genomic_DNA"/>
</dbReference>
<sequence>MVLYCCAFNCKEKYVKGGPYTFHRLTHTLANIYHLICSEILFQQCVDPPWKQHHSFPCYLVHNNCLQDGFKFYTSQ</sequence>
<protein>
    <recommendedName>
        <fullName evidence="1">C2H2-type domain-containing protein</fullName>
    </recommendedName>
</protein>
<evidence type="ECO:0000259" key="1">
    <source>
        <dbReference type="PROSITE" id="PS00028"/>
    </source>
</evidence>
<dbReference type="InterPro" id="IPR013087">
    <property type="entry name" value="Znf_C2H2_type"/>
</dbReference>
<keyword evidence="3" id="KW-1185">Reference proteome</keyword>
<dbReference type="Proteomes" id="UP001497382">
    <property type="component" value="Unassembled WGS sequence"/>
</dbReference>